<evidence type="ECO:0000256" key="7">
    <source>
        <dbReference type="ARBA" id="ARBA00043952"/>
    </source>
</evidence>
<keyword evidence="3" id="KW-0328">Glycosyltransferase</keyword>
<dbReference type="InterPro" id="IPR014756">
    <property type="entry name" value="Ig_E-set"/>
</dbReference>
<comment type="catalytic activity">
    <reaction evidence="10">
        <text>L-seryl-[EGF-like domain protein] + UDP-alpha-D-glucose = 3-O-(beta-D-glucosyl)-L-seryl-[EGF-like domain protein] + UDP + H(+)</text>
        <dbReference type="Rhea" id="RHEA:58116"/>
        <dbReference type="Rhea" id="RHEA-COMP:14610"/>
        <dbReference type="Rhea" id="RHEA-COMP:16010"/>
        <dbReference type="ChEBI" id="CHEBI:15378"/>
        <dbReference type="ChEBI" id="CHEBI:29999"/>
        <dbReference type="ChEBI" id="CHEBI:58223"/>
        <dbReference type="ChEBI" id="CHEBI:58885"/>
        <dbReference type="ChEBI" id="CHEBI:140576"/>
    </reaction>
</comment>
<dbReference type="Pfam" id="PF00630">
    <property type="entry name" value="Filamin"/>
    <property type="match status" value="1"/>
</dbReference>
<dbReference type="InterPro" id="IPR051091">
    <property type="entry name" value="O-Glucosyltr/Glycosyltrsf_90"/>
</dbReference>
<dbReference type="EMBL" id="GEDC01013091">
    <property type="protein sequence ID" value="JAS24207.1"/>
    <property type="molecule type" value="Transcribed_RNA"/>
</dbReference>
<evidence type="ECO:0000256" key="6">
    <source>
        <dbReference type="ARBA" id="ARBA00023180"/>
    </source>
</evidence>
<name>A0A1B6DXF1_9HEMI</name>
<evidence type="ECO:0000256" key="2">
    <source>
        <dbReference type="ARBA" id="ARBA00006063"/>
    </source>
</evidence>
<comment type="catalytic activity">
    <reaction evidence="9">
        <text>L-seryl-[EGF-like domain protein] + UDP-alpha-D-xylose = 3-O-(beta-D-xylosyl)-L-seryl-[EGF-like domain protein] + UDP + H(+)</text>
        <dbReference type="Rhea" id="RHEA:62016"/>
        <dbReference type="Rhea" id="RHEA-COMP:16010"/>
        <dbReference type="Rhea" id="RHEA-COMP:16011"/>
        <dbReference type="ChEBI" id="CHEBI:15378"/>
        <dbReference type="ChEBI" id="CHEBI:29999"/>
        <dbReference type="ChEBI" id="CHEBI:57632"/>
        <dbReference type="ChEBI" id="CHEBI:58223"/>
        <dbReference type="ChEBI" id="CHEBI:132085"/>
    </reaction>
</comment>
<evidence type="ECO:0000256" key="8">
    <source>
        <dbReference type="ARBA" id="ARBA00045690"/>
    </source>
</evidence>
<evidence type="ECO:0000256" key="5">
    <source>
        <dbReference type="ARBA" id="ARBA00022824"/>
    </source>
</evidence>
<evidence type="ECO:0000313" key="14">
    <source>
        <dbReference type="EMBL" id="JAS30340.1"/>
    </source>
</evidence>
<dbReference type="GO" id="GO:0046527">
    <property type="term" value="F:glucosyltransferase activity"/>
    <property type="evidence" value="ECO:0007669"/>
    <property type="project" value="TreeGrafter"/>
</dbReference>
<keyword evidence="6" id="KW-0325">Glycoprotein</keyword>
<comment type="pathway">
    <text evidence="7">Protein modification.</text>
</comment>
<dbReference type="InterPro" id="IPR006598">
    <property type="entry name" value="CAP10"/>
</dbReference>
<organism evidence="14">
    <name type="scientific">Clastoptera arizonana</name>
    <name type="common">Arizona spittle bug</name>
    <dbReference type="NCBI Taxonomy" id="38151"/>
    <lineage>
        <taxon>Eukaryota</taxon>
        <taxon>Metazoa</taxon>
        <taxon>Ecdysozoa</taxon>
        <taxon>Arthropoda</taxon>
        <taxon>Hexapoda</taxon>
        <taxon>Insecta</taxon>
        <taxon>Pterygota</taxon>
        <taxon>Neoptera</taxon>
        <taxon>Paraneoptera</taxon>
        <taxon>Hemiptera</taxon>
        <taxon>Auchenorrhyncha</taxon>
        <taxon>Cercopoidea</taxon>
        <taxon>Clastopteridae</taxon>
        <taxon>Clastoptera</taxon>
    </lineage>
</organism>
<comment type="similarity">
    <text evidence="2">Belongs to the KDELC family.</text>
</comment>
<proteinExistence type="inferred from homology"/>
<feature type="domain" description="Glycosyl transferase CAP10" evidence="12">
    <location>
        <begin position="234"/>
        <end position="477"/>
    </location>
</feature>
<dbReference type="Pfam" id="PF05686">
    <property type="entry name" value="Glyco_transf_90"/>
    <property type="match status" value="1"/>
</dbReference>
<comment type="function">
    <text evidence="8">Protein O-glucosyltransferase. Catalyzes the reaction that attaches glucose through an O-glycosidic linkage to a conserved serine residue found in the consensus sequence C-X-S-X-[PA]-C in epidermal growth factor-like repeats. Regulates Notch signaling by glucosylating Notch in the ER, glucosylation is required for the correct folding and cleavage of Notch.</text>
</comment>
<dbReference type="PANTHER" id="PTHR12203:SF122">
    <property type="entry name" value="GLYCOSYL TRANSFERASE CAP10 DOMAIN-CONTAINING PROTEIN"/>
    <property type="match status" value="1"/>
</dbReference>
<dbReference type="GO" id="GO:0005788">
    <property type="term" value="C:endoplasmic reticulum lumen"/>
    <property type="evidence" value="ECO:0007669"/>
    <property type="project" value="UniProtKB-SubCell"/>
</dbReference>
<reference evidence="14" key="1">
    <citation type="submission" date="2015-12" db="EMBL/GenBank/DDBJ databases">
        <title>De novo transcriptome assembly of four potential Pierce s Disease insect vectors from Arizona vineyards.</title>
        <authorList>
            <person name="Tassone E.E."/>
        </authorList>
    </citation>
    <scope>NUCLEOTIDE SEQUENCE</scope>
</reference>
<protein>
    <recommendedName>
        <fullName evidence="12">Glycosyl transferase CAP10 domain-containing protein</fullName>
    </recommendedName>
</protein>
<evidence type="ECO:0000256" key="3">
    <source>
        <dbReference type="ARBA" id="ARBA00022676"/>
    </source>
</evidence>
<keyword evidence="4 11" id="KW-0732">Signal</keyword>
<feature type="chain" id="PRO_5008581604" description="Glycosyl transferase CAP10 domain-containing protein" evidence="11">
    <location>
        <begin position="29"/>
        <end position="508"/>
    </location>
</feature>
<evidence type="ECO:0000256" key="4">
    <source>
        <dbReference type="ARBA" id="ARBA00022729"/>
    </source>
</evidence>
<evidence type="ECO:0000313" key="13">
    <source>
        <dbReference type="EMBL" id="JAS24207.1"/>
    </source>
</evidence>
<gene>
    <name evidence="14" type="ORF">g.19883</name>
    <name evidence="13" type="ORF">g.19884</name>
</gene>
<evidence type="ECO:0000256" key="10">
    <source>
        <dbReference type="ARBA" id="ARBA00049246"/>
    </source>
</evidence>
<dbReference type="PANTHER" id="PTHR12203">
    <property type="entry name" value="KDEL LYS-ASP-GLU-LEU CONTAINING - RELATED"/>
    <property type="match status" value="1"/>
</dbReference>
<comment type="subcellular location">
    <subcellularLocation>
        <location evidence="1">Endoplasmic reticulum lumen</location>
    </subcellularLocation>
</comment>
<dbReference type="AlphaFoldDB" id="A0A1B6DXF1"/>
<keyword evidence="3" id="KW-0808">Transferase</keyword>
<dbReference type="SMART" id="SM00672">
    <property type="entry name" value="CAP10"/>
    <property type="match status" value="1"/>
</dbReference>
<dbReference type="Gene3D" id="2.60.40.10">
    <property type="entry name" value="Immunoglobulins"/>
    <property type="match status" value="1"/>
</dbReference>
<accession>A0A1B6DXF1</accession>
<keyword evidence="5" id="KW-0256">Endoplasmic reticulum</keyword>
<evidence type="ECO:0000256" key="1">
    <source>
        <dbReference type="ARBA" id="ARBA00004319"/>
    </source>
</evidence>
<feature type="signal peptide" evidence="11">
    <location>
        <begin position="1"/>
        <end position="28"/>
    </location>
</feature>
<evidence type="ECO:0000256" key="9">
    <source>
        <dbReference type="ARBA" id="ARBA00047553"/>
    </source>
</evidence>
<dbReference type="EMBL" id="GEDC01006958">
    <property type="protein sequence ID" value="JAS30340.1"/>
    <property type="molecule type" value="Transcribed_RNA"/>
</dbReference>
<evidence type="ECO:0000256" key="11">
    <source>
        <dbReference type="SAM" id="SignalP"/>
    </source>
</evidence>
<dbReference type="InterPro" id="IPR017868">
    <property type="entry name" value="Filamin/ABP280_repeat-like"/>
</dbReference>
<sequence>MKILFYQLLNFYMVIMFWNCCKIRLTSCHEDLNFIIEGPGLNPLNIVMPARYFYIYIDNKHNGNFSYSYDMKQKVDVKISGKTITNRECRTWVNILDRNDGSFIVRYKLFESCFNFIINVLYNKKHIAQSPYKIEEMIQTDDCDCPNYDFHKWFNNYGCKDTYFQINSDLNRFPTVDYNKLQIFTSQKFNNSSSMSVCNYVIYKNEIFRKCYGQHVGFKMFMDAILLSLTRKVRLPDLEMYVNLGDWPLVKLNDKIQLPMFSWCGSTETSDIVLPTYDITESSLECMGRVSLDMLSVQGNIKLPWNKRTPKAFWRGRDSNRYRLNLVDIAKKNPDLFNVSLTNFFFFRDEEHKYGPKEKHVSFFDFFEYKYQINMDGTVAAYRFPYLLAGGSLVFKQESVYYEHFYSNLKPWQHYIPFKMDLSDLVDKLQWALRNDEKAYQIAQNGRKFAEDYLLPHDVFCYHSLLFKEWSKHIVNKVKVREGMEKVIQVSNNACICETKKSRFKEEL</sequence>
<dbReference type="SUPFAM" id="SSF81296">
    <property type="entry name" value="E set domains"/>
    <property type="match status" value="1"/>
</dbReference>
<evidence type="ECO:0000259" key="12">
    <source>
        <dbReference type="SMART" id="SM00672"/>
    </source>
</evidence>
<dbReference type="InterPro" id="IPR013783">
    <property type="entry name" value="Ig-like_fold"/>
</dbReference>